<reference evidence="2" key="1">
    <citation type="submission" date="2020-06" db="EMBL/GenBank/DDBJ databases">
        <authorList>
            <person name="Li T."/>
            <person name="Hu X."/>
            <person name="Zhang T."/>
            <person name="Song X."/>
            <person name="Zhang H."/>
            <person name="Dai N."/>
            <person name="Sheng W."/>
            <person name="Hou X."/>
            <person name="Wei L."/>
        </authorList>
    </citation>
    <scope>NUCLEOTIDE SEQUENCE</scope>
    <source>
        <strain evidence="2">G02</strain>
        <tissue evidence="2">Leaf</tissue>
    </source>
</reference>
<dbReference type="PANTHER" id="PTHR47074">
    <property type="entry name" value="BNAC02G40300D PROTEIN"/>
    <property type="match status" value="1"/>
</dbReference>
<feature type="domain" description="RNase H type-1" evidence="1">
    <location>
        <begin position="3"/>
        <end position="87"/>
    </location>
</feature>
<evidence type="ECO:0000313" key="2">
    <source>
        <dbReference type="EMBL" id="KAL0437221.1"/>
    </source>
</evidence>
<dbReference type="InterPro" id="IPR044730">
    <property type="entry name" value="RNase_H-like_dom_plant"/>
</dbReference>
<dbReference type="InterPro" id="IPR036397">
    <property type="entry name" value="RNaseH_sf"/>
</dbReference>
<dbReference type="SUPFAM" id="SSF53098">
    <property type="entry name" value="Ribonuclease H-like"/>
    <property type="match status" value="1"/>
</dbReference>
<dbReference type="AlphaFoldDB" id="A0AAW2W905"/>
<protein>
    <recommendedName>
        <fullName evidence="1">RNase H type-1 domain-containing protein</fullName>
    </recommendedName>
</protein>
<dbReference type="PANTHER" id="PTHR47074:SF11">
    <property type="entry name" value="REVERSE TRANSCRIPTASE-LIKE PROTEIN"/>
    <property type="match status" value="1"/>
</dbReference>
<gene>
    <name evidence="2" type="ORF">Sradi_0430000</name>
</gene>
<dbReference type="GO" id="GO:0004523">
    <property type="term" value="F:RNA-DNA hybrid ribonuclease activity"/>
    <property type="evidence" value="ECO:0007669"/>
    <property type="project" value="InterPro"/>
</dbReference>
<proteinExistence type="predicted"/>
<dbReference type="InterPro" id="IPR012337">
    <property type="entry name" value="RNaseH-like_sf"/>
</dbReference>
<comment type="caution">
    <text evidence="2">The sequence shown here is derived from an EMBL/GenBank/DDBJ whole genome shotgun (WGS) entry which is preliminary data.</text>
</comment>
<sequence>MGDVETAEAMAAREAIPLALRRGWTLIIIEGDCSTLIHKLQCSERDLSIIGPIVMDIQNLVVCFQFCSFQYVKRSCNAIAHYLAQFACARACASVEGEHLVPPAVASLVQVDISRK</sequence>
<dbReference type="InterPro" id="IPR002156">
    <property type="entry name" value="RNaseH_domain"/>
</dbReference>
<dbReference type="Pfam" id="PF13456">
    <property type="entry name" value="RVT_3"/>
    <property type="match status" value="1"/>
</dbReference>
<dbReference type="Gene3D" id="3.30.420.10">
    <property type="entry name" value="Ribonuclease H-like superfamily/Ribonuclease H"/>
    <property type="match status" value="1"/>
</dbReference>
<organism evidence="2">
    <name type="scientific">Sesamum radiatum</name>
    <name type="common">Black benniseed</name>
    <dbReference type="NCBI Taxonomy" id="300843"/>
    <lineage>
        <taxon>Eukaryota</taxon>
        <taxon>Viridiplantae</taxon>
        <taxon>Streptophyta</taxon>
        <taxon>Embryophyta</taxon>
        <taxon>Tracheophyta</taxon>
        <taxon>Spermatophyta</taxon>
        <taxon>Magnoliopsida</taxon>
        <taxon>eudicotyledons</taxon>
        <taxon>Gunneridae</taxon>
        <taxon>Pentapetalae</taxon>
        <taxon>asterids</taxon>
        <taxon>lamiids</taxon>
        <taxon>Lamiales</taxon>
        <taxon>Pedaliaceae</taxon>
        <taxon>Sesamum</taxon>
    </lineage>
</organism>
<dbReference type="InterPro" id="IPR052929">
    <property type="entry name" value="RNase_H-like_EbsB-rel"/>
</dbReference>
<dbReference type="EMBL" id="JACGWJ010000002">
    <property type="protein sequence ID" value="KAL0437221.1"/>
    <property type="molecule type" value="Genomic_DNA"/>
</dbReference>
<evidence type="ECO:0000259" key="1">
    <source>
        <dbReference type="Pfam" id="PF13456"/>
    </source>
</evidence>
<accession>A0AAW2W905</accession>
<dbReference type="CDD" id="cd06222">
    <property type="entry name" value="RNase_H_like"/>
    <property type="match status" value="1"/>
</dbReference>
<reference evidence="2" key="2">
    <citation type="journal article" date="2024" name="Plant">
        <title>Genomic evolution and insights into agronomic trait innovations of Sesamum species.</title>
        <authorList>
            <person name="Miao H."/>
            <person name="Wang L."/>
            <person name="Qu L."/>
            <person name="Liu H."/>
            <person name="Sun Y."/>
            <person name="Le M."/>
            <person name="Wang Q."/>
            <person name="Wei S."/>
            <person name="Zheng Y."/>
            <person name="Lin W."/>
            <person name="Duan Y."/>
            <person name="Cao H."/>
            <person name="Xiong S."/>
            <person name="Wang X."/>
            <person name="Wei L."/>
            <person name="Li C."/>
            <person name="Ma Q."/>
            <person name="Ju M."/>
            <person name="Zhao R."/>
            <person name="Li G."/>
            <person name="Mu C."/>
            <person name="Tian Q."/>
            <person name="Mei H."/>
            <person name="Zhang T."/>
            <person name="Gao T."/>
            <person name="Zhang H."/>
        </authorList>
    </citation>
    <scope>NUCLEOTIDE SEQUENCE</scope>
    <source>
        <strain evidence="2">G02</strain>
    </source>
</reference>
<name>A0AAW2W905_SESRA</name>
<dbReference type="GO" id="GO:0003676">
    <property type="term" value="F:nucleic acid binding"/>
    <property type="evidence" value="ECO:0007669"/>
    <property type="project" value="InterPro"/>
</dbReference>